<dbReference type="GO" id="GO:0055070">
    <property type="term" value="P:copper ion homeostasis"/>
    <property type="evidence" value="ECO:0007669"/>
    <property type="project" value="InterPro"/>
</dbReference>
<dbReference type="InterPro" id="IPR021522">
    <property type="entry name" value="MctB"/>
</dbReference>
<accession>A0A8H9FT03</accession>
<reference evidence="2" key="2">
    <citation type="submission" date="2020-09" db="EMBL/GenBank/DDBJ databases">
        <authorList>
            <person name="Sun Q."/>
            <person name="Zhou Y."/>
        </authorList>
    </citation>
    <scope>NUCLEOTIDE SEQUENCE</scope>
    <source>
        <strain evidence="2">CGMCC 1.10749</strain>
    </source>
</reference>
<dbReference type="EMBL" id="BMEA01000001">
    <property type="protein sequence ID" value="GGB68435.1"/>
    <property type="molecule type" value="Genomic_DNA"/>
</dbReference>
<comment type="caution">
    <text evidence="2">The sequence shown here is derived from an EMBL/GenBank/DDBJ whole genome shotgun (WGS) entry which is preliminary data.</text>
</comment>
<dbReference type="RefSeq" id="WP_052117078.1">
    <property type="nucleotide sequence ID" value="NZ_BMEA01000001.1"/>
</dbReference>
<organism evidence="2 3">
    <name type="scientific">Knoellia flava</name>
    <dbReference type="NCBI Taxonomy" id="913969"/>
    <lineage>
        <taxon>Bacteria</taxon>
        <taxon>Bacillati</taxon>
        <taxon>Actinomycetota</taxon>
        <taxon>Actinomycetes</taxon>
        <taxon>Micrococcales</taxon>
        <taxon>Intrasporangiaceae</taxon>
        <taxon>Knoellia</taxon>
    </lineage>
</organism>
<proteinExistence type="predicted"/>
<feature type="coiled-coil region" evidence="1">
    <location>
        <begin position="34"/>
        <end position="61"/>
    </location>
</feature>
<name>A0A8H9FT03_9MICO</name>
<reference evidence="2" key="1">
    <citation type="journal article" date="2014" name="Int. J. Syst. Evol. Microbiol.">
        <title>Complete genome sequence of Corynebacterium casei LMG S-19264T (=DSM 44701T), isolated from a smear-ripened cheese.</title>
        <authorList>
            <consortium name="US DOE Joint Genome Institute (JGI-PGF)"/>
            <person name="Walter F."/>
            <person name="Albersmeier A."/>
            <person name="Kalinowski J."/>
            <person name="Ruckert C."/>
        </authorList>
    </citation>
    <scope>NUCLEOTIDE SEQUENCE</scope>
    <source>
        <strain evidence="2">CGMCC 1.10749</strain>
    </source>
</reference>
<sequence>MIDFRYHLVSIVSIFMALAVGIVLGAGPLKGTIGDTLTQEVTQLREDRTALRAELDAARKAGVARDEMTTDARARLVGGTLSGATVALVVLPGADADHVEGVVGTLGAAGATVVSRTTVDESWVPADDDASASQSELASELRRSLGLPAAGAADTAPLDDVLAASLVAAETGTVTDAGKAALDALVAANLVDLDTADLRRASNAVVVGGLVKGDVVAERDRAANRLAGLALALDGAGKGAVLASDVGVTGFAGASSVVRAARGDAGTSRNLSTVDDVSLALGQVSVAYALVQQNDGGVGQYGLGDGVSAAYPPVPAP</sequence>
<dbReference type="Pfam" id="PF11382">
    <property type="entry name" value="MctB"/>
    <property type="match status" value="1"/>
</dbReference>
<dbReference type="Proteomes" id="UP000628079">
    <property type="component" value="Unassembled WGS sequence"/>
</dbReference>
<dbReference type="AlphaFoldDB" id="A0A8H9FT03"/>
<evidence type="ECO:0000313" key="3">
    <source>
        <dbReference type="Proteomes" id="UP000628079"/>
    </source>
</evidence>
<keyword evidence="1" id="KW-0175">Coiled coil</keyword>
<evidence type="ECO:0008006" key="4">
    <source>
        <dbReference type="Google" id="ProtNLM"/>
    </source>
</evidence>
<evidence type="ECO:0000313" key="2">
    <source>
        <dbReference type="EMBL" id="GGB68435.1"/>
    </source>
</evidence>
<protein>
    <recommendedName>
        <fullName evidence="4">Copper transporter</fullName>
    </recommendedName>
</protein>
<dbReference type="GO" id="GO:0016020">
    <property type="term" value="C:membrane"/>
    <property type="evidence" value="ECO:0007669"/>
    <property type="project" value="InterPro"/>
</dbReference>
<gene>
    <name evidence="2" type="ORF">GCM10011314_04630</name>
</gene>
<evidence type="ECO:0000256" key="1">
    <source>
        <dbReference type="SAM" id="Coils"/>
    </source>
</evidence>